<keyword evidence="2" id="KW-1185">Reference proteome</keyword>
<comment type="caution">
    <text evidence="1">The sequence shown here is derived from an EMBL/GenBank/DDBJ whole genome shotgun (WGS) entry which is preliminary data.</text>
</comment>
<organism evidence="1 2">
    <name type="scientific">Sphingomonas kyungheensis</name>
    <dbReference type="NCBI Taxonomy" id="1069987"/>
    <lineage>
        <taxon>Bacteria</taxon>
        <taxon>Pseudomonadati</taxon>
        <taxon>Pseudomonadota</taxon>
        <taxon>Alphaproteobacteria</taxon>
        <taxon>Sphingomonadales</taxon>
        <taxon>Sphingomonadaceae</taxon>
        <taxon>Sphingomonas</taxon>
    </lineage>
</organism>
<proteinExistence type="predicted"/>
<accession>A0ABU8H6Q1</accession>
<evidence type="ECO:0000313" key="1">
    <source>
        <dbReference type="EMBL" id="MEI5688649.1"/>
    </source>
</evidence>
<dbReference type="EMBL" id="JBBBDM010000012">
    <property type="protein sequence ID" value="MEI5688649.1"/>
    <property type="molecule type" value="Genomic_DNA"/>
</dbReference>
<reference evidence="1 2" key="1">
    <citation type="journal article" date="2013" name="Int. J. Syst. Evol. Microbiol.">
        <title>Sphingomonas kyungheensis sp. nov., a bacterium with ginsenoside-converting activity isolated from soil of a ginseng field.</title>
        <authorList>
            <person name="Son H.M."/>
            <person name="Yang J.E."/>
            <person name="Park Y."/>
            <person name="Han C.K."/>
            <person name="Kim S.G."/>
            <person name="Kook M."/>
            <person name="Yi T.H."/>
        </authorList>
    </citation>
    <scope>NUCLEOTIDE SEQUENCE [LARGE SCALE GENOMIC DNA]</scope>
    <source>
        <strain evidence="1 2">LMG 26582</strain>
    </source>
</reference>
<name>A0ABU8H6Q1_9SPHN</name>
<evidence type="ECO:0000313" key="2">
    <source>
        <dbReference type="Proteomes" id="UP001367771"/>
    </source>
</evidence>
<gene>
    <name evidence="1" type="ORF">V8201_16265</name>
</gene>
<sequence>MIEPRIGLREGVGHIQRVQPGERLAALQRLERRPEQPVDLRPQRIGDLKTIARGLKPALLEMPCRVRPKFARTMVRQILEDTPVNLAQVGDIELASDRVQGQ</sequence>
<dbReference type="Proteomes" id="UP001367771">
    <property type="component" value="Unassembled WGS sequence"/>
</dbReference>
<protein>
    <submittedName>
        <fullName evidence="1">Uncharacterized protein</fullName>
    </submittedName>
</protein>